<feature type="transmembrane region" description="Helical" evidence="7">
    <location>
        <begin position="197"/>
        <end position="216"/>
    </location>
</feature>
<dbReference type="CDD" id="cd06261">
    <property type="entry name" value="TM_PBP2"/>
    <property type="match status" value="1"/>
</dbReference>
<comment type="subcellular location">
    <subcellularLocation>
        <location evidence="1 7">Cell membrane</location>
        <topology evidence="1 7">Multi-pass membrane protein</topology>
    </subcellularLocation>
</comment>
<dbReference type="Pfam" id="PF19300">
    <property type="entry name" value="BPD_transp_1_N"/>
    <property type="match status" value="1"/>
</dbReference>
<gene>
    <name evidence="9" type="ORF">ACFOGP_02910</name>
</gene>
<dbReference type="PANTHER" id="PTHR43163:SF6">
    <property type="entry name" value="DIPEPTIDE TRANSPORT SYSTEM PERMEASE PROTEIN DPPB-RELATED"/>
    <property type="match status" value="1"/>
</dbReference>
<keyword evidence="5 7" id="KW-1133">Transmembrane helix</keyword>
<feature type="transmembrane region" description="Helical" evidence="7">
    <location>
        <begin position="12"/>
        <end position="30"/>
    </location>
</feature>
<sequence>MHPVLKIVIQRLFLGLLTLLVVSIVIFVAVNSLPGDFAQAILGQSATPEAVEAIRRDLGLDQPAITRYFTWLGDMVTGNLGISFAQANFASFVGTSAESGSGPVTVLQQIAPRFQNTMFLACVTAVIAVPLSLTLGILAALFRNSAFDKVANVGALSAVSSPEFFLAYVLILFLAVLNPVLPSLSNIYADMAFSERLTRTLLPALTLTLMVTAQMMRMTRAAIINLLASPYIEMARLKGLSPMRVIVKHALPNALAPIINVIALNLAYLITGVVVVEVVFVYPGIGQLFVDSVKIRDIPVVQACCLIFAGAYILLNLLADVLSIISNPRLRHPK</sequence>
<keyword evidence="2 7" id="KW-0813">Transport</keyword>
<evidence type="ECO:0000256" key="1">
    <source>
        <dbReference type="ARBA" id="ARBA00004651"/>
    </source>
</evidence>
<proteinExistence type="inferred from homology"/>
<comment type="caution">
    <text evidence="9">The sequence shown here is derived from an EMBL/GenBank/DDBJ whole genome shotgun (WGS) entry which is preliminary data.</text>
</comment>
<dbReference type="InterPro" id="IPR045621">
    <property type="entry name" value="BPD_transp_1_N"/>
</dbReference>
<evidence type="ECO:0000256" key="5">
    <source>
        <dbReference type="ARBA" id="ARBA00022989"/>
    </source>
</evidence>
<comment type="similarity">
    <text evidence="7">Belongs to the binding-protein-dependent transport system permease family.</text>
</comment>
<feature type="transmembrane region" description="Helical" evidence="7">
    <location>
        <begin position="118"/>
        <end position="141"/>
    </location>
</feature>
<dbReference type="SUPFAM" id="SSF161098">
    <property type="entry name" value="MetI-like"/>
    <property type="match status" value="1"/>
</dbReference>
<dbReference type="EMBL" id="JBHRTB010000010">
    <property type="protein sequence ID" value="MFC3141638.1"/>
    <property type="molecule type" value="Genomic_DNA"/>
</dbReference>
<dbReference type="Pfam" id="PF00528">
    <property type="entry name" value="BPD_transp_1"/>
    <property type="match status" value="1"/>
</dbReference>
<feature type="transmembrane region" description="Helical" evidence="7">
    <location>
        <begin position="153"/>
        <end position="177"/>
    </location>
</feature>
<feature type="transmembrane region" description="Helical" evidence="7">
    <location>
        <begin position="300"/>
        <end position="325"/>
    </location>
</feature>
<evidence type="ECO:0000256" key="2">
    <source>
        <dbReference type="ARBA" id="ARBA00022448"/>
    </source>
</evidence>
<feature type="domain" description="ABC transmembrane type-1" evidence="8">
    <location>
        <begin position="114"/>
        <end position="319"/>
    </location>
</feature>
<reference evidence="10" key="1">
    <citation type="journal article" date="2019" name="Int. J. Syst. Evol. Microbiol.">
        <title>The Global Catalogue of Microorganisms (GCM) 10K type strain sequencing project: providing services to taxonomists for standard genome sequencing and annotation.</title>
        <authorList>
            <consortium name="The Broad Institute Genomics Platform"/>
            <consortium name="The Broad Institute Genome Sequencing Center for Infectious Disease"/>
            <person name="Wu L."/>
            <person name="Ma J."/>
        </authorList>
    </citation>
    <scope>NUCLEOTIDE SEQUENCE [LARGE SCALE GENOMIC DNA]</scope>
    <source>
        <strain evidence="10">KCTC 52366</strain>
    </source>
</reference>
<dbReference type="InterPro" id="IPR000515">
    <property type="entry name" value="MetI-like"/>
</dbReference>
<evidence type="ECO:0000256" key="3">
    <source>
        <dbReference type="ARBA" id="ARBA00022475"/>
    </source>
</evidence>
<keyword evidence="3" id="KW-1003">Cell membrane</keyword>
<dbReference type="InterPro" id="IPR035906">
    <property type="entry name" value="MetI-like_sf"/>
</dbReference>
<keyword evidence="4 7" id="KW-0812">Transmembrane</keyword>
<feature type="transmembrane region" description="Helical" evidence="7">
    <location>
        <begin position="254"/>
        <end position="280"/>
    </location>
</feature>
<accession>A0ABV7GMZ9</accession>
<evidence type="ECO:0000313" key="9">
    <source>
        <dbReference type="EMBL" id="MFC3141638.1"/>
    </source>
</evidence>
<organism evidence="9 10">
    <name type="scientific">Psychromarinibacter halotolerans</name>
    <dbReference type="NCBI Taxonomy" id="1775175"/>
    <lineage>
        <taxon>Bacteria</taxon>
        <taxon>Pseudomonadati</taxon>
        <taxon>Pseudomonadota</taxon>
        <taxon>Alphaproteobacteria</taxon>
        <taxon>Rhodobacterales</taxon>
        <taxon>Paracoccaceae</taxon>
        <taxon>Psychromarinibacter</taxon>
    </lineage>
</organism>
<dbReference type="Proteomes" id="UP001595632">
    <property type="component" value="Unassembled WGS sequence"/>
</dbReference>
<evidence type="ECO:0000313" key="10">
    <source>
        <dbReference type="Proteomes" id="UP001595632"/>
    </source>
</evidence>
<keyword evidence="6 7" id="KW-0472">Membrane</keyword>
<evidence type="ECO:0000256" key="4">
    <source>
        <dbReference type="ARBA" id="ARBA00022692"/>
    </source>
</evidence>
<dbReference type="Gene3D" id="1.10.3720.10">
    <property type="entry name" value="MetI-like"/>
    <property type="match status" value="1"/>
</dbReference>
<dbReference type="PROSITE" id="PS50928">
    <property type="entry name" value="ABC_TM1"/>
    <property type="match status" value="1"/>
</dbReference>
<keyword evidence="10" id="KW-1185">Reference proteome</keyword>
<evidence type="ECO:0000256" key="7">
    <source>
        <dbReference type="RuleBase" id="RU363032"/>
    </source>
</evidence>
<dbReference type="RefSeq" id="WP_275632106.1">
    <property type="nucleotide sequence ID" value="NZ_JARGYD010000002.1"/>
</dbReference>
<dbReference type="PANTHER" id="PTHR43163">
    <property type="entry name" value="DIPEPTIDE TRANSPORT SYSTEM PERMEASE PROTEIN DPPB-RELATED"/>
    <property type="match status" value="1"/>
</dbReference>
<protein>
    <submittedName>
        <fullName evidence="9">ABC transporter permease</fullName>
    </submittedName>
</protein>
<evidence type="ECO:0000256" key="6">
    <source>
        <dbReference type="ARBA" id="ARBA00023136"/>
    </source>
</evidence>
<name>A0ABV7GMZ9_9RHOB</name>
<evidence type="ECO:0000259" key="8">
    <source>
        <dbReference type="PROSITE" id="PS50928"/>
    </source>
</evidence>